<dbReference type="PROSITE" id="PS50188">
    <property type="entry name" value="B302_SPRY"/>
    <property type="match status" value="1"/>
</dbReference>
<feature type="domain" description="RING-type" evidence="8">
    <location>
        <begin position="12"/>
        <end position="55"/>
    </location>
</feature>
<dbReference type="PANTHER" id="PTHR25465:SF30">
    <property type="entry name" value="FINTRIM FAMILY, MEMBER 82"/>
    <property type="match status" value="1"/>
</dbReference>
<dbReference type="CDD" id="cd16040">
    <property type="entry name" value="SPRY_PRY_SNTX"/>
    <property type="match status" value="1"/>
</dbReference>
<sequence>MAEQMTSDYFSCPLCTELLRDPVAIPCGHSFCMDCISGYWNEADYTGIYICPQCRITFTQRPVLRPNATLTKVAEKIKKTGLNLTPPTNGSYAGPSDVPCDFCTGKKLKAVKSCLNCLASYCEKHLKPHYESATFKRHKLVDELGNLDRKICPQHQKSLELFCRTDQMCICAICTVSEHKGHDIVSAEAERSEKQLLRSYEDRPHNRFCYRKHAGADHYIKTDEEIWKKRGGDGDEKQGRSGFWCRERQGMRIQENQAGACGPSLTSPHATNSPHSFKLILKNGSKLLGVSQAEIKQKCQQRTKELEELKTAVDSLKSSAQRAMAESKKMFDEMITSIERMRSEVTKLININERAAFSQAEGLMERLEQEIDELKKKETGLKQLYSTEDHIHFLQNFNYLCTPTDDSFIPRVSLNPDFSFSAARKAVAEIKERLEELGREELRKVSKSVNEVPVYTVENRNKEKTIRAKEIHTVDSAPPAEPRSRSEFLKYYCQLKLDSHTAHKELYISEGNRKVIRTRDQQPYSDNQDRFDSFAQVLCREALSGGRFYWEIEWSGEFSIGVAYRGISRKGKGSLCLLGYNDKSWSLLCSDTGYSAWHNRVDKAVSGPHSSRIGVFLDHSAGVLAFYSIGETMTRLYRFETTFTEPLYPGFGVGTSVKICQLK</sequence>
<dbReference type="Pfam" id="PF25600">
    <property type="entry name" value="TRIM_CC"/>
    <property type="match status" value="1"/>
</dbReference>
<gene>
    <name evidence="11" type="ORF">H4Q32_002942</name>
</gene>
<dbReference type="InterPro" id="IPR000315">
    <property type="entry name" value="Znf_B-box"/>
</dbReference>
<evidence type="ECO:0000313" key="12">
    <source>
        <dbReference type="Proteomes" id="UP000830375"/>
    </source>
</evidence>
<dbReference type="EMBL" id="JACTAM010000005">
    <property type="protein sequence ID" value="KAI2664679.1"/>
    <property type="molecule type" value="Genomic_DNA"/>
</dbReference>
<keyword evidence="7" id="KW-0175">Coiled coil</keyword>
<dbReference type="InterPro" id="IPR013320">
    <property type="entry name" value="ConA-like_dom_sf"/>
</dbReference>
<dbReference type="CDD" id="cd19802">
    <property type="entry name" value="Bbox1_TRIM8-like"/>
    <property type="match status" value="1"/>
</dbReference>
<dbReference type="PROSITE" id="PS00518">
    <property type="entry name" value="ZF_RING_1"/>
    <property type="match status" value="1"/>
</dbReference>
<dbReference type="InterPro" id="IPR013083">
    <property type="entry name" value="Znf_RING/FYVE/PHD"/>
</dbReference>
<keyword evidence="1" id="KW-0399">Innate immunity</keyword>
<dbReference type="InterPro" id="IPR017907">
    <property type="entry name" value="Znf_RING_CS"/>
</dbReference>
<dbReference type="InterPro" id="IPR051051">
    <property type="entry name" value="E3_ubiq-ligase_TRIM/RNF"/>
</dbReference>
<dbReference type="Gene3D" id="4.10.830.40">
    <property type="match status" value="1"/>
</dbReference>
<evidence type="ECO:0000256" key="5">
    <source>
        <dbReference type="ARBA" id="ARBA00022859"/>
    </source>
</evidence>
<dbReference type="Proteomes" id="UP000830375">
    <property type="component" value="Unassembled WGS sequence"/>
</dbReference>
<dbReference type="SMART" id="SM00336">
    <property type="entry name" value="BBOX"/>
    <property type="match status" value="1"/>
</dbReference>
<dbReference type="PRINTS" id="PR01407">
    <property type="entry name" value="BUTYPHLNCDUF"/>
</dbReference>
<dbReference type="Pfam" id="PF00643">
    <property type="entry name" value="zf-B_box"/>
    <property type="match status" value="1"/>
</dbReference>
<dbReference type="Pfam" id="PF15227">
    <property type="entry name" value="zf-C3HC4_4"/>
    <property type="match status" value="1"/>
</dbReference>
<proteinExistence type="predicted"/>
<dbReference type="Gene3D" id="3.30.40.10">
    <property type="entry name" value="Zinc/RING finger domain, C3HC4 (zinc finger)"/>
    <property type="match status" value="1"/>
</dbReference>
<evidence type="ECO:0000313" key="11">
    <source>
        <dbReference type="EMBL" id="KAI2664679.1"/>
    </source>
</evidence>
<evidence type="ECO:0000259" key="9">
    <source>
        <dbReference type="PROSITE" id="PS50119"/>
    </source>
</evidence>
<dbReference type="Gene3D" id="3.30.160.60">
    <property type="entry name" value="Classic Zinc Finger"/>
    <property type="match status" value="1"/>
</dbReference>
<evidence type="ECO:0000256" key="3">
    <source>
        <dbReference type="ARBA" id="ARBA00022771"/>
    </source>
</evidence>
<dbReference type="SMART" id="SM00449">
    <property type="entry name" value="SPRY"/>
    <property type="match status" value="1"/>
</dbReference>
<feature type="domain" description="B30.2/SPRY" evidence="10">
    <location>
        <begin position="475"/>
        <end position="663"/>
    </location>
</feature>
<dbReference type="SUPFAM" id="SSF57845">
    <property type="entry name" value="B-box zinc-binding domain"/>
    <property type="match status" value="1"/>
</dbReference>
<dbReference type="InterPro" id="IPR003879">
    <property type="entry name" value="Butyrophylin_SPRY"/>
</dbReference>
<evidence type="ECO:0000256" key="1">
    <source>
        <dbReference type="ARBA" id="ARBA00022588"/>
    </source>
</evidence>
<dbReference type="Gene3D" id="2.60.120.920">
    <property type="match status" value="1"/>
</dbReference>
<evidence type="ECO:0000259" key="10">
    <source>
        <dbReference type="PROSITE" id="PS50188"/>
    </source>
</evidence>
<keyword evidence="4" id="KW-0862">Zinc</keyword>
<keyword evidence="12" id="KW-1185">Reference proteome</keyword>
<feature type="coiled-coil region" evidence="7">
    <location>
        <begin position="292"/>
        <end position="326"/>
    </location>
</feature>
<evidence type="ECO:0000256" key="2">
    <source>
        <dbReference type="ARBA" id="ARBA00022723"/>
    </source>
</evidence>
<dbReference type="InterPro" id="IPR006574">
    <property type="entry name" value="PRY"/>
</dbReference>
<dbReference type="Pfam" id="PF00622">
    <property type="entry name" value="SPRY"/>
    <property type="match status" value="1"/>
</dbReference>
<evidence type="ECO:0000259" key="8">
    <source>
        <dbReference type="PROSITE" id="PS50089"/>
    </source>
</evidence>
<keyword evidence="2" id="KW-0479">Metal-binding</keyword>
<dbReference type="InterPro" id="IPR001841">
    <property type="entry name" value="Znf_RING"/>
</dbReference>
<dbReference type="PROSITE" id="PS50089">
    <property type="entry name" value="ZF_RING_2"/>
    <property type="match status" value="1"/>
</dbReference>
<dbReference type="SMART" id="SM00589">
    <property type="entry name" value="PRY"/>
    <property type="match status" value="1"/>
</dbReference>
<dbReference type="InterPro" id="IPR003877">
    <property type="entry name" value="SPRY_dom"/>
</dbReference>
<dbReference type="PROSITE" id="PS50119">
    <property type="entry name" value="ZF_BBOX"/>
    <property type="match status" value="1"/>
</dbReference>
<dbReference type="PANTHER" id="PTHR25465">
    <property type="entry name" value="B-BOX DOMAIN CONTAINING"/>
    <property type="match status" value="1"/>
</dbReference>
<dbReference type="InterPro" id="IPR001870">
    <property type="entry name" value="B30.2/SPRY"/>
</dbReference>
<dbReference type="SUPFAM" id="SSF57850">
    <property type="entry name" value="RING/U-box"/>
    <property type="match status" value="1"/>
</dbReference>
<organism evidence="11 12">
    <name type="scientific">Labeo rohita</name>
    <name type="common">Indian major carp</name>
    <name type="synonym">Cyprinus rohita</name>
    <dbReference type="NCBI Taxonomy" id="84645"/>
    <lineage>
        <taxon>Eukaryota</taxon>
        <taxon>Metazoa</taxon>
        <taxon>Chordata</taxon>
        <taxon>Craniata</taxon>
        <taxon>Vertebrata</taxon>
        <taxon>Euteleostomi</taxon>
        <taxon>Actinopterygii</taxon>
        <taxon>Neopterygii</taxon>
        <taxon>Teleostei</taxon>
        <taxon>Ostariophysi</taxon>
        <taxon>Cypriniformes</taxon>
        <taxon>Cyprinidae</taxon>
        <taxon>Labeoninae</taxon>
        <taxon>Labeonini</taxon>
        <taxon>Labeo</taxon>
    </lineage>
</organism>
<keyword evidence="3 6" id="KW-0863">Zinc-finger</keyword>
<dbReference type="SUPFAM" id="SSF49899">
    <property type="entry name" value="Concanavalin A-like lectins/glucanases"/>
    <property type="match status" value="1"/>
</dbReference>
<dbReference type="InterPro" id="IPR043136">
    <property type="entry name" value="B30.2/SPRY_sf"/>
</dbReference>
<dbReference type="Pfam" id="PF13765">
    <property type="entry name" value="PRY"/>
    <property type="match status" value="1"/>
</dbReference>
<accession>A0ABQ8MPE8</accession>
<evidence type="ECO:0000256" key="6">
    <source>
        <dbReference type="PROSITE-ProRule" id="PRU00024"/>
    </source>
</evidence>
<dbReference type="CDD" id="cd19769">
    <property type="entry name" value="Bbox2_TRIM16-like"/>
    <property type="match status" value="1"/>
</dbReference>
<feature type="coiled-coil region" evidence="7">
    <location>
        <begin position="350"/>
        <end position="384"/>
    </location>
</feature>
<evidence type="ECO:0000256" key="4">
    <source>
        <dbReference type="ARBA" id="ARBA00022833"/>
    </source>
</evidence>
<keyword evidence="5" id="KW-0391">Immunity</keyword>
<dbReference type="CDD" id="cd16601">
    <property type="entry name" value="RING-HC_TRIM39_C-IV"/>
    <property type="match status" value="1"/>
</dbReference>
<reference evidence="11 12" key="1">
    <citation type="submission" date="2022-01" db="EMBL/GenBank/DDBJ databases">
        <title>A high-quality chromosome-level genome assembly of rohu carp, Labeo rohita.</title>
        <authorList>
            <person name="Arick M.A. II"/>
            <person name="Hsu C.-Y."/>
            <person name="Magbanua Z."/>
            <person name="Pechanova O."/>
            <person name="Grover C."/>
            <person name="Miller E."/>
            <person name="Thrash A."/>
            <person name="Ezzel L."/>
            <person name="Alam S."/>
            <person name="Benzie J."/>
            <person name="Hamilton M."/>
            <person name="Karsi A."/>
            <person name="Lawrence M.L."/>
            <person name="Peterson D.G."/>
        </authorList>
    </citation>
    <scope>NUCLEOTIDE SEQUENCE [LARGE SCALE GENOMIC DNA]</scope>
    <source>
        <strain evidence="12">BAU-BD-2019</strain>
        <tissue evidence="11">Blood</tissue>
    </source>
</reference>
<dbReference type="InterPro" id="IPR058030">
    <property type="entry name" value="TRIM8/14/16/25/29/45/65_CC"/>
</dbReference>
<evidence type="ECO:0000256" key="7">
    <source>
        <dbReference type="SAM" id="Coils"/>
    </source>
</evidence>
<name>A0ABQ8MPE8_LABRO</name>
<feature type="domain" description="B box-type" evidence="9">
    <location>
        <begin position="147"/>
        <end position="187"/>
    </location>
</feature>
<dbReference type="SMART" id="SM00184">
    <property type="entry name" value="RING"/>
    <property type="match status" value="1"/>
</dbReference>
<comment type="caution">
    <text evidence="11">The sequence shown here is derived from an EMBL/GenBank/DDBJ whole genome shotgun (WGS) entry which is preliminary data.</text>
</comment>
<protein>
    <submittedName>
        <fullName evidence="11">Tripartite motif-containing protein 16</fullName>
    </submittedName>
</protein>